<reference evidence="11" key="2">
    <citation type="submission" date="2025-09" db="UniProtKB">
        <authorList>
            <consortium name="Ensembl"/>
        </authorList>
    </citation>
    <scope>IDENTIFICATION</scope>
</reference>
<keyword evidence="5" id="KW-0804">Transcription</keyword>
<dbReference type="GO" id="GO:0005634">
    <property type="term" value="C:nucleus"/>
    <property type="evidence" value="ECO:0007669"/>
    <property type="project" value="UniProtKB-SubCell"/>
</dbReference>
<evidence type="ECO:0000256" key="3">
    <source>
        <dbReference type="ARBA" id="ARBA00023015"/>
    </source>
</evidence>
<evidence type="ECO:0000256" key="8">
    <source>
        <dbReference type="ARBA" id="ARBA00041430"/>
    </source>
</evidence>
<dbReference type="GO" id="GO:0046983">
    <property type="term" value="F:protein dimerization activity"/>
    <property type="evidence" value="ECO:0007669"/>
    <property type="project" value="InterPro"/>
</dbReference>
<dbReference type="SUPFAM" id="SSF47459">
    <property type="entry name" value="HLH, helix-loop-helix DNA-binding domain"/>
    <property type="match status" value="1"/>
</dbReference>
<keyword evidence="12" id="KW-1185">Reference proteome</keyword>
<keyword evidence="6" id="KW-0539">Nucleus</keyword>
<dbReference type="Ensembl" id="ENSCPRT00005023948.1">
    <property type="protein sequence ID" value="ENSCPRP00005020503.1"/>
    <property type="gene ID" value="ENSCPRG00005014252.1"/>
</dbReference>
<dbReference type="PANTHER" id="PTHR11969">
    <property type="entry name" value="MAX DIMERIZATION, MAD"/>
    <property type="match status" value="1"/>
</dbReference>
<organism evidence="11 12">
    <name type="scientific">Crocodylus porosus</name>
    <name type="common">Saltwater crocodile</name>
    <name type="synonym">Estuarine crocodile</name>
    <dbReference type="NCBI Taxonomy" id="8502"/>
    <lineage>
        <taxon>Eukaryota</taxon>
        <taxon>Metazoa</taxon>
        <taxon>Chordata</taxon>
        <taxon>Craniata</taxon>
        <taxon>Vertebrata</taxon>
        <taxon>Euteleostomi</taxon>
        <taxon>Archelosauria</taxon>
        <taxon>Archosauria</taxon>
        <taxon>Crocodylia</taxon>
        <taxon>Longirostres</taxon>
        <taxon>Crocodylidae</taxon>
        <taxon>Crocodylus</taxon>
    </lineage>
</organism>
<evidence type="ECO:0000256" key="1">
    <source>
        <dbReference type="ARBA" id="ARBA00004123"/>
    </source>
</evidence>
<feature type="region of interest" description="Disordered" evidence="9">
    <location>
        <begin position="92"/>
        <end position="170"/>
    </location>
</feature>
<proteinExistence type="predicted"/>
<protein>
    <recommendedName>
        <fullName evidence="7">Max dimerization protein 3</fullName>
    </recommendedName>
    <alternativeName>
        <fullName evidence="8">Max-associated protein 3</fullName>
    </alternativeName>
</protein>
<evidence type="ECO:0000313" key="12">
    <source>
        <dbReference type="Proteomes" id="UP000594220"/>
    </source>
</evidence>
<accession>A0A7M4F997</accession>
<evidence type="ECO:0000256" key="6">
    <source>
        <dbReference type="ARBA" id="ARBA00023242"/>
    </source>
</evidence>
<dbReference type="PANTHER" id="PTHR11969:SF6">
    <property type="entry name" value="MAX DIMERIZATION PROTEIN 3"/>
    <property type="match status" value="1"/>
</dbReference>
<keyword evidence="2" id="KW-0678">Repressor</keyword>
<evidence type="ECO:0000313" key="11">
    <source>
        <dbReference type="Ensembl" id="ENSCPRP00005020503.1"/>
    </source>
</evidence>
<evidence type="ECO:0000256" key="4">
    <source>
        <dbReference type="ARBA" id="ARBA00023125"/>
    </source>
</evidence>
<evidence type="ECO:0000259" key="10">
    <source>
        <dbReference type="PROSITE" id="PS50888"/>
    </source>
</evidence>
<evidence type="ECO:0000256" key="7">
    <source>
        <dbReference type="ARBA" id="ARBA00040424"/>
    </source>
</evidence>
<sequence length="215" mass="23685">AQAGRGALLPGHGLWGRQAGHHGACSLQRAQLRRCLQQLRQQVPGAEESSRHTTLSLLHWARLHIQKLEEQEQGAQRLKDRLQREQRSLQRRLEQLVPGAGGERTRANSLDSSALSSERSDSDHGQWQRGPAPLPPPGRHLPQHLRAPGPLRGGLSRASPTPALLAGPVKTLPPLTEDAEINVEMTVFDSSEGDVLARFSAGREHSYSSIHRTWL</sequence>
<dbReference type="Proteomes" id="UP000594220">
    <property type="component" value="Unplaced"/>
</dbReference>
<dbReference type="Pfam" id="PF00010">
    <property type="entry name" value="HLH"/>
    <property type="match status" value="1"/>
</dbReference>
<dbReference type="GeneTree" id="ENSGT00940000161050"/>
<dbReference type="InterPro" id="IPR036638">
    <property type="entry name" value="HLH_DNA-bd_sf"/>
</dbReference>
<comment type="subcellular location">
    <subcellularLocation>
        <location evidence="1">Nucleus</location>
    </subcellularLocation>
</comment>
<dbReference type="PROSITE" id="PS50888">
    <property type="entry name" value="BHLH"/>
    <property type="match status" value="1"/>
</dbReference>
<dbReference type="AlphaFoldDB" id="A0A7M4F997"/>
<evidence type="ECO:0000256" key="5">
    <source>
        <dbReference type="ARBA" id="ARBA00023163"/>
    </source>
</evidence>
<dbReference type="InterPro" id="IPR011598">
    <property type="entry name" value="bHLH_dom"/>
</dbReference>
<evidence type="ECO:0000256" key="2">
    <source>
        <dbReference type="ARBA" id="ARBA00022491"/>
    </source>
</evidence>
<dbReference type="GO" id="GO:0000978">
    <property type="term" value="F:RNA polymerase II cis-regulatory region sequence-specific DNA binding"/>
    <property type="evidence" value="ECO:0007669"/>
    <property type="project" value="TreeGrafter"/>
</dbReference>
<feature type="compositionally biased region" description="Low complexity" evidence="9">
    <location>
        <begin position="107"/>
        <end position="117"/>
    </location>
</feature>
<gene>
    <name evidence="11" type="primary">MXD3</name>
</gene>
<name>A0A7M4F997_CROPO</name>
<keyword evidence="4" id="KW-0238">DNA-binding</keyword>
<keyword evidence="3" id="KW-0805">Transcription regulation</keyword>
<feature type="domain" description="BHLH" evidence="10">
    <location>
        <begin position="16"/>
        <end position="68"/>
    </location>
</feature>
<reference evidence="11" key="1">
    <citation type="submission" date="2025-08" db="UniProtKB">
        <authorList>
            <consortium name="Ensembl"/>
        </authorList>
    </citation>
    <scope>IDENTIFICATION</scope>
</reference>
<dbReference type="GO" id="GO:0000981">
    <property type="term" value="F:DNA-binding transcription factor activity, RNA polymerase II-specific"/>
    <property type="evidence" value="ECO:0007669"/>
    <property type="project" value="TreeGrafter"/>
</dbReference>
<dbReference type="Gene3D" id="4.10.280.10">
    <property type="entry name" value="Helix-loop-helix DNA-binding domain"/>
    <property type="match status" value="1"/>
</dbReference>
<evidence type="ECO:0000256" key="9">
    <source>
        <dbReference type="SAM" id="MobiDB-lite"/>
    </source>
</evidence>